<feature type="region of interest" description="Disordered" evidence="4">
    <location>
        <begin position="26"/>
        <end position="52"/>
    </location>
</feature>
<keyword evidence="7" id="KW-1185">Reference proteome</keyword>
<name>A0ABV6P292_9ACTN</name>
<evidence type="ECO:0000256" key="4">
    <source>
        <dbReference type="SAM" id="MobiDB-lite"/>
    </source>
</evidence>
<keyword evidence="2" id="KW-0442">Lipid degradation</keyword>
<dbReference type="Gene3D" id="3.40.50.1820">
    <property type="entry name" value="alpha/beta hydrolase"/>
    <property type="match status" value="1"/>
</dbReference>
<keyword evidence="5" id="KW-0732">Signal</keyword>
<feature type="signal peptide" evidence="5">
    <location>
        <begin position="1"/>
        <end position="23"/>
    </location>
</feature>
<evidence type="ECO:0000256" key="2">
    <source>
        <dbReference type="ARBA" id="ARBA00022963"/>
    </source>
</evidence>
<dbReference type="RefSeq" id="WP_377342410.1">
    <property type="nucleotide sequence ID" value="NZ_JBHLUE010000019.1"/>
</dbReference>
<keyword evidence="1 6" id="KW-0378">Hydrolase</keyword>
<dbReference type="EMBL" id="JBHLUE010000019">
    <property type="protein sequence ID" value="MFC0567149.1"/>
    <property type="molecule type" value="Genomic_DNA"/>
</dbReference>
<dbReference type="Pfam" id="PF03403">
    <property type="entry name" value="PAF-AH_p_II"/>
    <property type="match status" value="1"/>
</dbReference>
<evidence type="ECO:0000313" key="7">
    <source>
        <dbReference type="Proteomes" id="UP001589894"/>
    </source>
</evidence>
<dbReference type="InterPro" id="IPR029058">
    <property type="entry name" value="AB_hydrolase_fold"/>
</dbReference>
<dbReference type="GO" id="GO:0016787">
    <property type="term" value="F:hydrolase activity"/>
    <property type="evidence" value="ECO:0007669"/>
    <property type="project" value="UniProtKB-KW"/>
</dbReference>
<evidence type="ECO:0000313" key="6">
    <source>
        <dbReference type="EMBL" id="MFC0567149.1"/>
    </source>
</evidence>
<keyword evidence="3" id="KW-0443">Lipid metabolism</keyword>
<dbReference type="PANTHER" id="PTHR10272">
    <property type="entry name" value="PLATELET-ACTIVATING FACTOR ACETYLHYDROLASE"/>
    <property type="match status" value="1"/>
</dbReference>
<dbReference type="SUPFAM" id="SSF53474">
    <property type="entry name" value="alpha/beta-Hydrolases"/>
    <property type="match status" value="1"/>
</dbReference>
<organism evidence="6 7">
    <name type="scientific">Plantactinospora siamensis</name>
    <dbReference type="NCBI Taxonomy" id="555372"/>
    <lineage>
        <taxon>Bacteria</taxon>
        <taxon>Bacillati</taxon>
        <taxon>Actinomycetota</taxon>
        <taxon>Actinomycetes</taxon>
        <taxon>Micromonosporales</taxon>
        <taxon>Micromonosporaceae</taxon>
        <taxon>Plantactinospora</taxon>
    </lineage>
</organism>
<reference evidence="6 7" key="1">
    <citation type="submission" date="2024-09" db="EMBL/GenBank/DDBJ databases">
        <authorList>
            <person name="Sun Q."/>
            <person name="Mori K."/>
        </authorList>
    </citation>
    <scope>NUCLEOTIDE SEQUENCE [LARGE SCALE GENOMIC DNA]</scope>
    <source>
        <strain evidence="6 7">TBRC 2205</strain>
    </source>
</reference>
<dbReference type="PANTHER" id="PTHR10272:SF0">
    <property type="entry name" value="PLATELET-ACTIVATING FACTOR ACETYLHYDROLASE"/>
    <property type="match status" value="1"/>
</dbReference>
<gene>
    <name evidence="6" type="ORF">ACFFHU_23795</name>
</gene>
<dbReference type="PROSITE" id="PS51257">
    <property type="entry name" value="PROKAR_LIPOPROTEIN"/>
    <property type="match status" value="1"/>
</dbReference>
<evidence type="ECO:0000256" key="3">
    <source>
        <dbReference type="ARBA" id="ARBA00023098"/>
    </source>
</evidence>
<proteinExistence type="predicted"/>
<sequence length="435" mass="46918">MAQRFRTALFASMIVGCVTVATAAPSSASPRRMPQVQAHAGGPARLTLPRPTGPFPVGTVDLHLIDPSRTDPWTATPAHRELMVSLWYPATEVRRFPLAPHMTPGAAAHFGSAAGVGASLYGIPPGSVDFAATRTSGHRGAPVARRDRPFPVLLYSPGAGDPRSWGTTEVQDLASRGYVVVTIDHTYETSEVEFPDGRVVGTVVPELFEQAHTPDGFQKLGARIFDTRIADTRFVLDQLAALDRGTNPDAEGRTLPRGVAGALDLRRTGMLGVSAGGLTALQAMNDDPRIDAAIDLGGSIETPIMPDPIALWPVARHGLDRPFMFMGDPGTDHQQTPSWRMLWDNSSGWHVDLRLTGAKSEDSYKDTVPLLPQIARQLGLPDSFVTEAIGSIQPGRAVRTEETLVAAFFDRWLRGRDGHLLDGPSPRLRDVTFVP</sequence>
<evidence type="ECO:0000256" key="5">
    <source>
        <dbReference type="SAM" id="SignalP"/>
    </source>
</evidence>
<feature type="chain" id="PRO_5046633795" evidence="5">
    <location>
        <begin position="24"/>
        <end position="435"/>
    </location>
</feature>
<comment type="caution">
    <text evidence="6">The sequence shown here is derived from an EMBL/GenBank/DDBJ whole genome shotgun (WGS) entry which is preliminary data.</text>
</comment>
<evidence type="ECO:0000256" key="1">
    <source>
        <dbReference type="ARBA" id="ARBA00022801"/>
    </source>
</evidence>
<protein>
    <submittedName>
        <fullName evidence="6">Alpha/beta hydrolase family protein</fullName>
    </submittedName>
</protein>
<dbReference type="Proteomes" id="UP001589894">
    <property type="component" value="Unassembled WGS sequence"/>
</dbReference>
<accession>A0ABV6P292</accession>